<dbReference type="Pfam" id="PF13229">
    <property type="entry name" value="Beta_helix"/>
    <property type="match status" value="1"/>
</dbReference>
<keyword evidence="1" id="KW-0732">Signal</keyword>
<sequence>MHRPQFHIALICCALLWSLTARPASAMEVAGELSGHTRWSGEVLLTQEVMVPAGARLEIAPGTRVRAATAASVLRINGALEVAGQAEAPVEFLTPHGWQGIVFERPDQPARIRYARFSGAATALTASGAEVQLEQVTFRECRTAVKGLREAHLRVRDSRFENNQIGVDAELKSRLTLQGCLFEGQAQAGARVATGSHLKLSDCRFVGNGAGLVLQQKITGAITASRFLDNDRGLVGTRTGAGLEVRGNLFENNRIALESETFSQFALSDNRFVRNQTAVKSDQFATGEFLHNLFEGNRIALKNTRRADPRVARNVFHGNEVAVYCDFSSYPRLHDNNFVENPLAVKLGPFQSAAGARLPGAQRQEGMIGPGPGAALEFQADSIQDFIDASANWWGMDTPQLAAAGAEGNPSIFFDRRDQAEVELTDGAGGGLLDQVRFSPWLNAPVADAGPR</sequence>
<feature type="chain" id="PRO_5045504425" evidence="1">
    <location>
        <begin position="27"/>
        <end position="452"/>
    </location>
</feature>
<gene>
    <name evidence="3" type="ORF">L9S41_14320</name>
</gene>
<evidence type="ECO:0000313" key="4">
    <source>
        <dbReference type="Proteomes" id="UP001060414"/>
    </source>
</evidence>
<feature type="domain" description="Right handed beta helix" evidence="2">
    <location>
        <begin position="100"/>
        <end position="250"/>
    </location>
</feature>
<dbReference type="InterPro" id="IPR012334">
    <property type="entry name" value="Pectin_lyas_fold"/>
</dbReference>
<dbReference type="SMART" id="SM00710">
    <property type="entry name" value="PbH1"/>
    <property type="match status" value="5"/>
</dbReference>
<feature type="signal peptide" evidence="1">
    <location>
        <begin position="1"/>
        <end position="26"/>
    </location>
</feature>
<evidence type="ECO:0000259" key="2">
    <source>
        <dbReference type="Pfam" id="PF13229"/>
    </source>
</evidence>
<dbReference type="InterPro" id="IPR011050">
    <property type="entry name" value="Pectin_lyase_fold/virulence"/>
</dbReference>
<evidence type="ECO:0000313" key="3">
    <source>
        <dbReference type="EMBL" id="UWZ78845.1"/>
    </source>
</evidence>
<dbReference type="Proteomes" id="UP001060414">
    <property type="component" value="Chromosome"/>
</dbReference>
<reference evidence="3" key="1">
    <citation type="journal article" date="2022" name="Environ. Microbiol.">
        <title>Geoalkalibacter halelectricus SAP #1 sp. nov. possessing extracellular electron transfer and mineral#reducing capabilities from a haloalkaline environment.</title>
        <authorList>
            <person name="Yadav S."/>
            <person name="Singh R."/>
            <person name="Sundharam S.S."/>
            <person name="Chaudhary S."/>
            <person name="Krishnamurthi S."/>
            <person name="Patil S.A."/>
        </authorList>
    </citation>
    <scope>NUCLEOTIDE SEQUENCE</scope>
    <source>
        <strain evidence="3">SAP-1</strain>
    </source>
</reference>
<keyword evidence="4" id="KW-1185">Reference proteome</keyword>
<dbReference type="RefSeq" id="WP_260747205.1">
    <property type="nucleotide sequence ID" value="NZ_CP092109.1"/>
</dbReference>
<proteinExistence type="predicted"/>
<name>A0ABY5ZLQ7_9BACT</name>
<dbReference type="InterPro" id="IPR039448">
    <property type="entry name" value="Beta_helix"/>
</dbReference>
<dbReference type="Gene3D" id="2.160.20.10">
    <property type="entry name" value="Single-stranded right-handed beta-helix, Pectin lyase-like"/>
    <property type="match status" value="1"/>
</dbReference>
<protein>
    <submittedName>
        <fullName evidence="3">Right-handed parallel beta-helix repeat-containing protein</fullName>
    </submittedName>
</protein>
<accession>A0ABY5ZLQ7</accession>
<evidence type="ECO:0000256" key="1">
    <source>
        <dbReference type="SAM" id="SignalP"/>
    </source>
</evidence>
<dbReference type="InterPro" id="IPR006626">
    <property type="entry name" value="PbH1"/>
</dbReference>
<dbReference type="SUPFAM" id="SSF51126">
    <property type="entry name" value="Pectin lyase-like"/>
    <property type="match status" value="1"/>
</dbReference>
<dbReference type="EMBL" id="CP092109">
    <property type="protein sequence ID" value="UWZ78845.1"/>
    <property type="molecule type" value="Genomic_DNA"/>
</dbReference>
<organism evidence="3 4">
    <name type="scientific">Geoalkalibacter halelectricus</name>
    <dbReference type="NCBI Taxonomy" id="2847045"/>
    <lineage>
        <taxon>Bacteria</taxon>
        <taxon>Pseudomonadati</taxon>
        <taxon>Thermodesulfobacteriota</taxon>
        <taxon>Desulfuromonadia</taxon>
        <taxon>Desulfuromonadales</taxon>
        <taxon>Geoalkalibacteraceae</taxon>
        <taxon>Geoalkalibacter</taxon>
    </lineage>
</organism>